<dbReference type="InterPro" id="IPR033132">
    <property type="entry name" value="GH_1_N_CS"/>
</dbReference>
<dbReference type="PROSITE" id="PS00653">
    <property type="entry name" value="GLYCOSYL_HYDROL_F1_2"/>
    <property type="match status" value="1"/>
</dbReference>
<dbReference type="InterPro" id="IPR001360">
    <property type="entry name" value="Glyco_hydro_1"/>
</dbReference>
<dbReference type="PANTHER" id="PTHR10353:SF36">
    <property type="entry name" value="LP05116P"/>
    <property type="match status" value="1"/>
</dbReference>
<evidence type="ECO:0000256" key="8">
    <source>
        <dbReference type="ARBA" id="ARBA00023326"/>
    </source>
</evidence>
<comment type="catalytic activity">
    <reaction evidence="1 12">
        <text>Hydrolysis of terminal, non-reducing beta-D-glucosyl residues with release of beta-D-glucose.</text>
        <dbReference type="EC" id="3.2.1.21"/>
    </reaction>
</comment>
<dbReference type="Pfam" id="PF00232">
    <property type="entry name" value="Glyco_hydro_1"/>
    <property type="match status" value="1"/>
</dbReference>
<evidence type="ECO:0000313" key="14">
    <source>
        <dbReference type="Proteomes" id="UP000660611"/>
    </source>
</evidence>
<dbReference type="Proteomes" id="UP000660611">
    <property type="component" value="Unassembled WGS sequence"/>
</dbReference>
<keyword evidence="4 12" id="KW-0378">Hydrolase</keyword>
<feature type="binding site" evidence="10">
    <location>
        <position position="324"/>
    </location>
    <ligand>
        <name>substrate</name>
    </ligand>
</feature>
<dbReference type="GO" id="GO:0008422">
    <property type="term" value="F:beta-glucosidase activity"/>
    <property type="evidence" value="ECO:0007669"/>
    <property type="project" value="UniProtKB-EC"/>
</dbReference>
<dbReference type="InterPro" id="IPR018120">
    <property type="entry name" value="Glyco_hydro_1_AS"/>
</dbReference>
<dbReference type="AlphaFoldDB" id="A0A919PDS4"/>
<keyword evidence="8" id="KW-0624">Polysaccharide degradation</keyword>
<evidence type="ECO:0000256" key="6">
    <source>
        <dbReference type="ARBA" id="ARBA00023277"/>
    </source>
</evidence>
<organism evidence="13 14">
    <name type="scientific">Dactylosporangium siamense</name>
    <dbReference type="NCBI Taxonomy" id="685454"/>
    <lineage>
        <taxon>Bacteria</taxon>
        <taxon>Bacillati</taxon>
        <taxon>Actinomycetota</taxon>
        <taxon>Actinomycetes</taxon>
        <taxon>Micromonosporales</taxon>
        <taxon>Micromonosporaceae</taxon>
        <taxon>Dactylosporangium</taxon>
    </lineage>
</organism>
<feature type="binding site" evidence="10">
    <location>
        <position position="149"/>
    </location>
    <ligand>
        <name>substrate</name>
    </ligand>
</feature>
<feature type="binding site" evidence="10">
    <location>
        <position position="48"/>
    </location>
    <ligand>
        <name>substrate</name>
    </ligand>
</feature>
<feature type="active site" description="Nucleophile" evidence="9 11">
    <location>
        <position position="390"/>
    </location>
</feature>
<feature type="binding site" evidence="10">
    <location>
        <position position="437"/>
    </location>
    <ligand>
        <name>substrate</name>
    </ligand>
</feature>
<dbReference type="PANTHER" id="PTHR10353">
    <property type="entry name" value="GLYCOSYL HYDROLASE"/>
    <property type="match status" value="1"/>
</dbReference>
<feature type="active site" description="Proton donor" evidence="9">
    <location>
        <position position="194"/>
    </location>
</feature>
<dbReference type="InterPro" id="IPR017853">
    <property type="entry name" value="GH"/>
</dbReference>
<dbReference type="EMBL" id="BONQ01000003">
    <property type="protein sequence ID" value="GIG42059.1"/>
    <property type="molecule type" value="Genomic_DNA"/>
</dbReference>
<gene>
    <name evidence="13" type="ORF">Dsi01nite_001000</name>
</gene>
<evidence type="ECO:0000256" key="7">
    <source>
        <dbReference type="ARBA" id="ARBA00023295"/>
    </source>
</evidence>
<dbReference type="FunFam" id="3.20.20.80:FF:000004">
    <property type="entry name" value="Beta-glucosidase 6-phospho-beta-glucosidase"/>
    <property type="match status" value="1"/>
</dbReference>
<evidence type="ECO:0000256" key="4">
    <source>
        <dbReference type="ARBA" id="ARBA00022801"/>
    </source>
</evidence>
<keyword evidence="7 12" id="KW-0326">Glycosidase</keyword>
<proteinExistence type="inferred from homology"/>
<name>A0A919PDS4_9ACTN</name>
<dbReference type="PRINTS" id="PR00131">
    <property type="entry name" value="GLHYDRLASE1"/>
</dbReference>
<keyword evidence="5" id="KW-0136">Cellulose degradation</keyword>
<comment type="caution">
    <text evidence="13">The sequence shown here is derived from an EMBL/GenBank/DDBJ whole genome shotgun (WGS) entry which is preliminary data.</text>
</comment>
<evidence type="ECO:0000256" key="5">
    <source>
        <dbReference type="ARBA" id="ARBA00023001"/>
    </source>
</evidence>
<dbReference type="SUPFAM" id="SSF51445">
    <property type="entry name" value="(Trans)glycosidases"/>
    <property type="match status" value="1"/>
</dbReference>
<evidence type="ECO:0000256" key="9">
    <source>
        <dbReference type="PIRSR" id="PIRSR617736-1"/>
    </source>
</evidence>
<dbReference type="Gene3D" id="3.20.20.80">
    <property type="entry name" value="Glycosidases"/>
    <property type="match status" value="1"/>
</dbReference>
<evidence type="ECO:0000256" key="11">
    <source>
        <dbReference type="PROSITE-ProRule" id="PRU10055"/>
    </source>
</evidence>
<accession>A0A919PDS4</accession>
<dbReference type="NCBIfam" id="TIGR03356">
    <property type="entry name" value="BGL"/>
    <property type="match status" value="1"/>
</dbReference>
<evidence type="ECO:0000256" key="12">
    <source>
        <dbReference type="RuleBase" id="RU361175"/>
    </source>
</evidence>
<reference evidence="13" key="1">
    <citation type="submission" date="2021-01" db="EMBL/GenBank/DDBJ databases">
        <title>Whole genome shotgun sequence of Dactylosporangium siamense NBRC 106093.</title>
        <authorList>
            <person name="Komaki H."/>
            <person name="Tamura T."/>
        </authorList>
    </citation>
    <scope>NUCLEOTIDE SEQUENCE</scope>
    <source>
        <strain evidence="13">NBRC 106093</strain>
    </source>
</reference>
<evidence type="ECO:0000256" key="2">
    <source>
        <dbReference type="ARBA" id="ARBA00010838"/>
    </source>
</evidence>
<dbReference type="PROSITE" id="PS00572">
    <property type="entry name" value="GLYCOSYL_HYDROL_F1_1"/>
    <property type="match status" value="1"/>
</dbReference>
<dbReference type="GO" id="GO:0005829">
    <property type="term" value="C:cytosol"/>
    <property type="evidence" value="ECO:0007669"/>
    <property type="project" value="TreeGrafter"/>
</dbReference>
<dbReference type="InterPro" id="IPR017736">
    <property type="entry name" value="Glyco_hydro_1_beta-glucosidase"/>
</dbReference>
<evidence type="ECO:0000256" key="10">
    <source>
        <dbReference type="PIRSR" id="PIRSR617736-2"/>
    </source>
</evidence>
<evidence type="ECO:0000313" key="13">
    <source>
        <dbReference type="EMBL" id="GIG42059.1"/>
    </source>
</evidence>
<sequence length="486" mass="52768">MESALQATYLLTYGEVVVGVSTTAVQTAKGVLTFPSGFWWGAATAAYQIEGSVDVDGRTPSIWDTFAAQPGRIDNGDTGAHTTGHYQRYRDDVALMKDLGLSAYRFSIAWPRIRPAGGSGVNEAGLDFYDRLVDELLAAGVRPTATLYHWDLPQELEDAGGWTNRDTALRFGDYAATVAARLGDRVALWNTLNEPWCSAFLGYGTGGHAPGRRGHLNALVATHHLLLAHGLGVAALRSAGVTGQVSVALNAGAVRPFTDAPADLDAARRIDGLLNRIFFEPILRGTYPADTVADIADITDMSYVRAGDLDLVSQPVDAVCVNYYQPDLVSAATDGTLDEGTPYPTAQHVRFHPTPGPVTHMGWSVDPTGLRDLLLRIRTDYGDRPIYVTENGAAYDDRPTADGAIHDPERIEYLRGHLAAVHEAITAGVDLRGYFAWSLLDNFEWAFGFSRRFGLIHVDYDTLRRTVKSSGHWLAEAIIRNAIDAP</sequence>
<keyword evidence="14" id="KW-1185">Reference proteome</keyword>
<protein>
    <recommendedName>
        <fullName evidence="3 12">Beta-glucosidase</fullName>
        <ecNumber evidence="3 12">3.2.1.21</ecNumber>
    </recommendedName>
</protein>
<dbReference type="EC" id="3.2.1.21" evidence="3 12"/>
<comment type="similarity">
    <text evidence="2 12">Belongs to the glycosyl hydrolase 1 family.</text>
</comment>
<dbReference type="GO" id="GO:0030245">
    <property type="term" value="P:cellulose catabolic process"/>
    <property type="evidence" value="ECO:0007669"/>
    <property type="project" value="UniProtKB-KW"/>
</dbReference>
<feature type="binding site" evidence="10">
    <location>
        <begin position="444"/>
        <end position="445"/>
    </location>
    <ligand>
        <name>substrate</name>
    </ligand>
</feature>
<evidence type="ECO:0000256" key="3">
    <source>
        <dbReference type="ARBA" id="ARBA00012744"/>
    </source>
</evidence>
<keyword evidence="6" id="KW-0119">Carbohydrate metabolism</keyword>
<feature type="binding site" evidence="10">
    <location>
        <position position="193"/>
    </location>
    <ligand>
        <name>substrate</name>
    </ligand>
</feature>
<evidence type="ECO:0000256" key="1">
    <source>
        <dbReference type="ARBA" id="ARBA00000448"/>
    </source>
</evidence>